<dbReference type="PROSITE" id="PS00191">
    <property type="entry name" value="CYTOCHROME_B5_1"/>
    <property type="match status" value="1"/>
</dbReference>
<reference evidence="8" key="2">
    <citation type="journal article" date="2021" name="Microbiome">
        <title>Successional dynamics and alternative stable states in a saline activated sludge microbial community over 9 years.</title>
        <authorList>
            <person name="Wang Y."/>
            <person name="Ye J."/>
            <person name="Ju F."/>
            <person name="Liu L."/>
            <person name="Boyd J.A."/>
            <person name="Deng Y."/>
            <person name="Parks D.H."/>
            <person name="Jiang X."/>
            <person name="Yin X."/>
            <person name="Woodcroft B.J."/>
            <person name="Tyson G.W."/>
            <person name="Hugenholtz P."/>
            <person name="Polz M.F."/>
            <person name="Zhang T."/>
        </authorList>
    </citation>
    <scope>NUCLEOTIDE SEQUENCE</scope>
    <source>
        <strain evidence="8">HKST-UBA02</strain>
    </source>
</reference>
<evidence type="ECO:0000256" key="3">
    <source>
        <dbReference type="ARBA" id="ARBA00023004"/>
    </source>
</evidence>
<accession>A0A955RXQ5</accession>
<protein>
    <recommendedName>
        <fullName evidence="7">Cytochrome b5 heme-binding domain-containing protein</fullName>
    </recommendedName>
</protein>
<evidence type="ECO:0000313" key="9">
    <source>
        <dbReference type="Proteomes" id="UP000699691"/>
    </source>
</evidence>
<feature type="compositionally biased region" description="Polar residues" evidence="5">
    <location>
        <begin position="55"/>
        <end position="78"/>
    </location>
</feature>
<keyword evidence="3" id="KW-0408">Iron</keyword>
<evidence type="ECO:0000256" key="4">
    <source>
        <dbReference type="ARBA" id="ARBA00038168"/>
    </source>
</evidence>
<gene>
    <name evidence="8" type="ORF">KC573_04575</name>
</gene>
<dbReference type="AlphaFoldDB" id="A0A955RXQ5"/>
<proteinExistence type="inferred from homology"/>
<dbReference type="SMART" id="SM01117">
    <property type="entry name" value="Cyt-b5"/>
    <property type="match status" value="1"/>
</dbReference>
<dbReference type="InterPro" id="IPR036400">
    <property type="entry name" value="Cyt_B5-like_heme/steroid_sf"/>
</dbReference>
<dbReference type="GO" id="GO:0046872">
    <property type="term" value="F:metal ion binding"/>
    <property type="evidence" value="ECO:0007669"/>
    <property type="project" value="UniProtKB-KW"/>
</dbReference>
<evidence type="ECO:0000256" key="6">
    <source>
        <dbReference type="SAM" id="Phobius"/>
    </source>
</evidence>
<feature type="domain" description="Cytochrome b5 heme-binding" evidence="7">
    <location>
        <begin position="144"/>
        <end position="227"/>
    </location>
</feature>
<dbReference type="EMBL" id="JAGQKY010000279">
    <property type="protein sequence ID" value="MCA9398080.1"/>
    <property type="molecule type" value="Genomic_DNA"/>
</dbReference>
<keyword evidence="2" id="KW-0479">Metal-binding</keyword>
<dbReference type="PANTHER" id="PTHR19359">
    <property type="entry name" value="CYTOCHROME B5"/>
    <property type="match status" value="1"/>
</dbReference>
<name>A0A955RXQ5_UNCKA</name>
<evidence type="ECO:0000256" key="1">
    <source>
        <dbReference type="ARBA" id="ARBA00022617"/>
    </source>
</evidence>
<evidence type="ECO:0000256" key="2">
    <source>
        <dbReference type="ARBA" id="ARBA00022723"/>
    </source>
</evidence>
<comment type="caution">
    <text evidence="8">The sequence shown here is derived from an EMBL/GenBank/DDBJ whole genome shotgun (WGS) entry which is preliminary data.</text>
</comment>
<keyword evidence="6" id="KW-0812">Transmembrane</keyword>
<reference evidence="8" key="1">
    <citation type="submission" date="2020-04" db="EMBL/GenBank/DDBJ databases">
        <authorList>
            <person name="Zhang T."/>
        </authorList>
    </citation>
    <scope>NUCLEOTIDE SEQUENCE</scope>
    <source>
        <strain evidence="8">HKST-UBA02</strain>
    </source>
</reference>
<dbReference type="InterPro" id="IPR050668">
    <property type="entry name" value="Cytochrome_b5"/>
</dbReference>
<dbReference type="InterPro" id="IPR001199">
    <property type="entry name" value="Cyt_B5-like_heme/steroid-bd"/>
</dbReference>
<dbReference type="PROSITE" id="PS50255">
    <property type="entry name" value="CYTOCHROME_B5_2"/>
    <property type="match status" value="1"/>
</dbReference>
<comment type="similarity">
    <text evidence="4">Belongs to the cytochrome b5 family.</text>
</comment>
<feature type="compositionally biased region" description="Low complexity" evidence="5">
    <location>
        <begin position="83"/>
        <end position="124"/>
    </location>
</feature>
<dbReference type="GO" id="GO:0020037">
    <property type="term" value="F:heme binding"/>
    <property type="evidence" value="ECO:0007669"/>
    <property type="project" value="InterPro"/>
</dbReference>
<dbReference type="InterPro" id="IPR018506">
    <property type="entry name" value="Cyt_B5_heme-BS"/>
</dbReference>
<keyword evidence="1" id="KW-0349">Heme</keyword>
<sequence>MIKKLLAITIVSYGFGVSIIVIMGAIRGDMSDTSVDTTSVQDLIQLAQQSNQSQLTYYGSDTVTPSPSEMMNEPTGTPSDIAPTVQQDQQQSVPTPTQSTTSQNQTNIPTPTSQSVQQQVSTATPIPPTPTAASLACGAGGPCTSAQVSQHNSRSDCWVIVSSKVYNVTSYVNKHPGGAAAFDSSTCGHNIDLYMQGVLTTAALGKKKNHGSGAYADLNSYYIGNLIN</sequence>
<keyword evidence="6" id="KW-0472">Membrane</keyword>
<dbReference type="SUPFAM" id="SSF55856">
    <property type="entry name" value="Cytochrome b5-like heme/steroid binding domain"/>
    <property type="match status" value="1"/>
</dbReference>
<evidence type="ECO:0000256" key="5">
    <source>
        <dbReference type="SAM" id="MobiDB-lite"/>
    </source>
</evidence>
<evidence type="ECO:0000259" key="7">
    <source>
        <dbReference type="PROSITE" id="PS50255"/>
    </source>
</evidence>
<dbReference type="PANTHER" id="PTHR19359:SF95">
    <property type="entry name" value="CYTOCHROME B5 TYPE B"/>
    <property type="match status" value="1"/>
</dbReference>
<evidence type="ECO:0000313" key="8">
    <source>
        <dbReference type="EMBL" id="MCA9398080.1"/>
    </source>
</evidence>
<organism evidence="8 9">
    <name type="scientific">candidate division WWE3 bacterium</name>
    <dbReference type="NCBI Taxonomy" id="2053526"/>
    <lineage>
        <taxon>Bacteria</taxon>
        <taxon>Katanobacteria</taxon>
    </lineage>
</organism>
<dbReference type="Gene3D" id="3.10.120.10">
    <property type="entry name" value="Cytochrome b5-like heme/steroid binding domain"/>
    <property type="match status" value="1"/>
</dbReference>
<feature type="region of interest" description="Disordered" evidence="5">
    <location>
        <begin position="55"/>
        <end position="127"/>
    </location>
</feature>
<keyword evidence="6" id="KW-1133">Transmembrane helix</keyword>
<dbReference type="Proteomes" id="UP000699691">
    <property type="component" value="Unassembled WGS sequence"/>
</dbReference>
<feature type="transmembrane region" description="Helical" evidence="6">
    <location>
        <begin position="6"/>
        <end position="26"/>
    </location>
</feature>
<dbReference type="Pfam" id="PF00173">
    <property type="entry name" value="Cyt-b5"/>
    <property type="match status" value="1"/>
</dbReference>
<dbReference type="GO" id="GO:0016020">
    <property type="term" value="C:membrane"/>
    <property type="evidence" value="ECO:0007669"/>
    <property type="project" value="TreeGrafter"/>
</dbReference>